<dbReference type="FunFam" id="3.40.30.10:FF:000013">
    <property type="entry name" value="Blast:Protein SCO1 homolog, mitochondrial"/>
    <property type="match status" value="1"/>
</dbReference>
<organism evidence="6 7">
    <name type="scientific">Lophium mytilinum</name>
    <dbReference type="NCBI Taxonomy" id="390894"/>
    <lineage>
        <taxon>Eukaryota</taxon>
        <taxon>Fungi</taxon>
        <taxon>Dikarya</taxon>
        <taxon>Ascomycota</taxon>
        <taxon>Pezizomycotina</taxon>
        <taxon>Dothideomycetes</taxon>
        <taxon>Pleosporomycetidae</taxon>
        <taxon>Mytilinidiales</taxon>
        <taxon>Mytilinidiaceae</taxon>
        <taxon>Lophium</taxon>
    </lineage>
</organism>
<keyword evidence="5" id="KW-0472">Membrane</keyword>
<dbReference type="GO" id="GO:0005739">
    <property type="term" value="C:mitochondrion"/>
    <property type="evidence" value="ECO:0007669"/>
    <property type="project" value="GOC"/>
</dbReference>
<dbReference type="PANTHER" id="PTHR12151:SF5">
    <property type="entry name" value="AT19154P"/>
    <property type="match status" value="1"/>
</dbReference>
<feature type="transmembrane region" description="Helical" evidence="5">
    <location>
        <begin position="110"/>
        <end position="131"/>
    </location>
</feature>
<feature type="region of interest" description="Disordered" evidence="4">
    <location>
        <begin position="46"/>
        <end position="96"/>
    </location>
</feature>
<evidence type="ECO:0000313" key="7">
    <source>
        <dbReference type="Proteomes" id="UP000799750"/>
    </source>
</evidence>
<feature type="disulfide bond" description="Redox-active" evidence="3">
    <location>
        <begin position="186"/>
        <end position="190"/>
    </location>
</feature>
<dbReference type="InterPro" id="IPR036249">
    <property type="entry name" value="Thioredoxin-like_sf"/>
</dbReference>
<reference evidence="6" key="1">
    <citation type="journal article" date="2020" name="Stud. Mycol.">
        <title>101 Dothideomycetes genomes: a test case for predicting lifestyles and emergence of pathogens.</title>
        <authorList>
            <person name="Haridas S."/>
            <person name="Albert R."/>
            <person name="Binder M."/>
            <person name="Bloem J."/>
            <person name="Labutti K."/>
            <person name="Salamov A."/>
            <person name="Andreopoulos B."/>
            <person name="Baker S."/>
            <person name="Barry K."/>
            <person name="Bills G."/>
            <person name="Bluhm B."/>
            <person name="Cannon C."/>
            <person name="Castanera R."/>
            <person name="Culley D."/>
            <person name="Daum C."/>
            <person name="Ezra D."/>
            <person name="Gonzalez J."/>
            <person name="Henrissat B."/>
            <person name="Kuo A."/>
            <person name="Liang C."/>
            <person name="Lipzen A."/>
            <person name="Lutzoni F."/>
            <person name="Magnuson J."/>
            <person name="Mondo S."/>
            <person name="Nolan M."/>
            <person name="Ohm R."/>
            <person name="Pangilinan J."/>
            <person name="Park H.-J."/>
            <person name="Ramirez L."/>
            <person name="Alfaro M."/>
            <person name="Sun H."/>
            <person name="Tritt A."/>
            <person name="Yoshinaga Y."/>
            <person name="Zwiers L.-H."/>
            <person name="Turgeon B."/>
            <person name="Goodwin S."/>
            <person name="Spatafora J."/>
            <person name="Crous P."/>
            <person name="Grigoriev I."/>
        </authorList>
    </citation>
    <scope>NUCLEOTIDE SEQUENCE</scope>
    <source>
        <strain evidence="6">CBS 269.34</strain>
    </source>
</reference>
<dbReference type="Proteomes" id="UP000799750">
    <property type="component" value="Unassembled WGS sequence"/>
</dbReference>
<dbReference type="Gene3D" id="3.40.30.10">
    <property type="entry name" value="Glutaredoxin"/>
    <property type="match status" value="1"/>
</dbReference>
<dbReference type="GO" id="GO:0033617">
    <property type="term" value="P:mitochondrial respiratory chain complex IV assembly"/>
    <property type="evidence" value="ECO:0007669"/>
    <property type="project" value="TreeGrafter"/>
</dbReference>
<keyword evidence="3" id="KW-1015">Disulfide bond</keyword>
<evidence type="ECO:0000256" key="4">
    <source>
        <dbReference type="SAM" id="MobiDB-lite"/>
    </source>
</evidence>
<feature type="binding site" evidence="2">
    <location>
        <position position="190"/>
    </location>
    <ligand>
        <name>Cu cation</name>
        <dbReference type="ChEBI" id="CHEBI:23378"/>
    </ligand>
</feature>
<feature type="compositionally biased region" description="Polar residues" evidence="4">
    <location>
        <begin position="46"/>
        <end position="62"/>
    </location>
</feature>
<keyword evidence="2" id="KW-0186">Copper</keyword>
<name>A0A6A6QAG4_9PEZI</name>
<keyword evidence="2" id="KW-0479">Metal-binding</keyword>
<sequence length="329" mass="37128">MSRSCSSISGALRVIRPSSISPSELHTARLLAQPSKRTLTTRCLNYPNASQRPHRSSPSSATREAAALSTRSTPSISASSRTFSTTPLRSAPKGRRTIQEIRSRYFSGPFSVTAGFLFLATGVGLTVYFRYEKERLARKRIAEHTKGYGKPKVGGPFDLVDTEGRRFTHEDLMGKYALVYFGFTHCPDICPEELDKMAVMIDLIKKKCGDVLTPIFITADPARDSPAVIKEYLEEFHPDIIGLTGEYENIKSCCKYYRVYFSTPPKLQPGQDYLVDHSIYFYLMDPENDFVEALGRNFTAEEAAEVAIKHIQDWRGPLENKEKKWWETA</sequence>
<evidence type="ECO:0000256" key="1">
    <source>
        <dbReference type="ARBA" id="ARBA00010996"/>
    </source>
</evidence>
<dbReference type="Pfam" id="PF02630">
    <property type="entry name" value="SCO1-SenC"/>
    <property type="match status" value="1"/>
</dbReference>
<dbReference type="EMBL" id="MU004200">
    <property type="protein sequence ID" value="KAF2488976.1"/>
    <property type="molecule type" value="Genomic_DNA"/>
</dbReference>
<comment type="similarity">
    <text evidence="1">Belongs to the SCO1/2 family.</text>
</comment>
<dbReference type="GO" id="GO:0005507">
    <property type="term" value="F:copper ion binding"/>
    <property type="evidence" value="ECO:0007669"/>
    <property type="project" value="UniProtKB-ARBA"/>
</dbReference>
<feature type="binding site" evidence="2">
    <location>
        <position position="277"/>
    </location>
    <ligand>
        <name>Cu cation</name>
        <dbReference type="ChEBI" id="CHEBI:23378"/>
    </ligand>
</feature>
<evidence type="ECO:0000256" key="3">
    <source>
        <dbReference type="PIRSR" id="PIRSR603782-2"/>
    </source>
</evidence>
<keyword evidence="5" id="KW-1133">Transmembrane helix</keyword>
<accession>A0A6A6QAG4</accession>
<evidence type="ECO:0000256" key="5">
    <source>
        <dbReference type="SAM" id="Phobius"/>
    </source>
</evidence>
<dbReference type="InterPro" id="IPR003782">
    <property type="entry name" value="SCO1/SenC"/>
</dbReference>
<evidence type="ECO:0000256" key="2">
    <source>
        <dbReference type="PIRSR" id="PIRSR603782-1"/>
    </source>
</evidence>
<gene>
    <name evidence="6" type="ORF">BU16DRAFT_567941</name>
</gene>
<dbReference type="PANTHER" id="PTHR12151">
    <property type="entry name" value="ELECTRON TRANSPORT PROTIN SCO1/SENC FAMILY MEMBER"/>
    <property type="match status" value="1"/>
</dbReference>
<keyword evidence="5" id="KW-0812">Transmembrane</keyword>
<dbReference type="GO" id="GO:0045454">
    <property type="term" value="P:cell redox homeostasis"/>
    <property type="evidence" value="ECO:0007669"/>
    <property type="project" value="UniProtKB-ARBA"/>
</dbReference>
<feature type="compositionally biased region" description="Low complexity" evidence="4">
    <location>
        <begin position="69"/>
        <end position="86"/>
    </location>
</feature>
<dbReference type="SUPFAM" id="SSF52833">
    <property type="entry name" value="Thioredoxin-like"/>
    <property type="match status" value="1"/>
</dbReference>
<keyword evidence="7" id="KW-1185">Reference proteome</keyword>
<evidence type="ECO:0000313" key="6">
    <source>
        <dbReference type="EMBL" id="KAF2488976.1"/>
    </source>
</evidence>
<dbReference type="CDD" id="cd02968">
    <property type="entry name" value="SCO"/>
    <property type="match status" value="1"/>
</dbReference>
<dbReference type="AlphaFoldDB" id="A0A6A6QAG4"/>
<dbReference type="OrthoDB" id="270009at2759"/>
<protein>
    <submittedName>
        <fullName evidence="6">SCO1/SenC</fullName>
    </submittedName>
</protein>
<feature type="binding site" evidence="2">
    <location>
        <position position="186"/>
    </location>
    <ligand>
        <name>Cu cation</name>
        <dbReference type="ChEBI" id="CHEBI:23378"/>
    </ligand>
</feature>
<proteinExistence type="inferred from homology"/>